<keyword evidence="3" id="KW-0804">Transcription</keyword>
<dbReference type="OrthoDB" id="6590491at2"/>
<name>A0A0F6TTI9_CITAM</name>
<dbReference type="SMART" id="SM00421">
    <property type="entry name" value="HTH_LUXR"/>
    <property type="match status" value="1"/>
</dbReference>
<feature type="domain" description="HTH luxR-type" evidence="4">
    <location>
        <begin position="123"/>
        <end position="188"/>
    </location>
</feature>
<dbReference type="Pfam" id="PF00196">
    <property type="entry name" value="GerE"/>
    <property type="match status" value="1"/>
</dbReference>
<dbReference type="InterPro" id="IPR016032">
    <property type="entry name" value="Sig_transdc_resp-reg_C-effctor"/>
</dbReference>
<dbReference type="PANTHER" id="PTHR44688:SF16">
    <property type="entry name" value="DNA-BINDING TRANSCRIPTIONAL ACTIVATOR DEVR_DOSR"/>
    <property type="match status" value="1"/>
</dbReference>
<accession>A0A0F6TTI9</accession>
<dbReference type="EMBL" id="CP011132">
    <property type="protein sequence ID" value="AKE58071.1"/>
    <property type="molecule type" value="Genomic_DNA"/>
</dbReference>
<dbReference type="PRINTS" id="PR00038">
    <property type="entry name" value="HTHLUXR"/>
</dbReference>
<evidence type="ECO:0000313" key="6">
    <source>
        <dbReference type="Proteomes" id="UP000034085"/>
    </source>
</evidence>
<dbReference type="HOGENOM" id="CLU_121331_0_0_6"/>
<sequence length="195" mass="22455">MLMCGNEDFVGSSVSTYLKSKNAEVTNVPWQVMVDYSARYRHRLMIFNIISHEQSYADFVSYLNKNRFKVYDNAVVVIADDRLAKLCIELLYVEKAIVLTDKSPLRDFGRLTTLTGECWNPRLFRSQKRLSDREQQILSLLVRGYSPGEISSLISVSYKTIQTHKMRVIAKLGLAHSTELNKLIVRFNHPLSFLS</sequence>
<dbReference type="InterPro" id="IPR000792">
    <property type="entry name" value="Tscrpt_reg_LuxR_C"/>
</dbReference>
<dbReference type="RefSeq" id="WP_046477143.1">
    <property type="nucleotide sequence ID" value="NZ_CP011132.1"/>
</dbReference>
<keyword evidence="2" id="KW-0238">DNA-binding</keyword>
<dbReference type="PROSITE" id="PS50043">
    <property type="entry name" value="HTH_LUXR_2"/>
    <property type="match status" value="1"/>
</dbReference>
<evidence type="ECO:0000256" key="3">
    <source>
        <dbReference type="ARBA" id="ARBA00023163"/>
    </source>
</evidence>
<dbReference type="SUPFAM" id="SSF46894">
    <property type="entry name" value="C-terminal effector domain of the bipartite response regulators"/>
    <property type="match status" value="1"/>
</dbReference>
<dbReference type="AlphaFoldDB" id="A0A0F6TTI9"/>
<dbReference type="Gene3D" id="1.10.10.10">
    <property type="entry name" value="Winged helix-like DNA-binding domain superfamily/Winged helix DNA-binding domain"/>
    <property type="match status" value="1"/>
</dbReference>
<evidence type="ECO:0000259" key="4">
    <source>
        <dbReference type="PROSITE" id="PS50043"/>
    </source>
</evidence>
<evidence type="ECO:0000256" key="1">
    <source>
        <dbReference type="ARBA" id="ARBA00023015"/>
    </source>
</evidence>
<dbReference type="CDD" id="cd06170">
    <property type="entry name" value="LuxR_C_like"/>
    <property type="match status" value="1"/>
</dbReference>
<organism evidence="5 6">
    <name type="scientific">Citrobacter amalonaticus Y19</name>
    <dbReference type="NCBI Taxonomy" id="1261127"/>
    <lineage>
        <taxon>Bacteria</taxon>
        <taxon>Pseudomonadati</taxon>
        <taxon>Pseudomonadota</taxon>
        <taxon>Gammaproteobacteria</taxon>
        <taxon>Enterobacterales</taxon>
        <taxon>Enterobacteriaceae</taxon>
        <taxon>Citrobacter</taxon>
    </lineage>
</organism>
<dbReference type="Proteomes" id="UP000034085">
    <property type="component" value="Chromosome"/>
</dbReference>
<proteinExistence type="predicted"/>
<evidence type="ECO:0000256" key="2">
    <source>
        <dbReference type="ARBA" id="ARBA00023125"/>
    </source>
</evidence>
<reference evidence="5 6" key="1">
    <citation type="journal article" date="2013" name="Appl. Microbiol. Biotechnol.">
        <title>Glycerol assimilation and production of 1,3-propanediol by Citrobacter amalonaticus Y19.</title>
        <authorList>
            <person name="Ainala S.K."/>
            <person name="Ashok S."/>
            <person name="Ko Y."/>
            <person name="Park S."/>
        </authorList>
    </citation>
    <scope>NUCLEOTIDE SEQUENCE [LARGE SCALE GENOMIC DNA]</scope>
    <source>
        <strain evidence="5 6">Y19</strain>
    </source>
</reference>
<dbReference type="PATRIC" id="fig|1261127.3.peg.493"/>
<evidence type="ECO:0000313" key="5">
    <source>
        <dbReference type="EMBL" id="AKE58071.1"/>
    </source>
</evidence>
<gene>
    <name evidence="5" type="ORF">F384_02380</name>
</gene>
<dbReference type="PANTHER" id="PTHR44688">
    <property type="entry name" value="DNA-BINDING TRANSCRIPTIONAL ACTIVATOR DEVR_DOSR"/>
    <property type="match status" value="1"/>
</dbReference>
<dbReference type="GO" id="GO:0006355">
    <property type="term" value="P:regulation of DNA-templated transcription"/>
    <property type="evidence" value="ECO:0007669"/>
    <property type="project" value="InterPro"/>
</dbReference>
<dbReference type="GO" id="GO:0003677">
    <property type="term" value="F:DNA binding"/>
    <property type="evidence" value="ECO:0007669"/>
    <property type="project" value="UniProtKB-KW"/>
</dbReference>
<dbReference type="InterPro" id="IPR036388">
    <property type="entry name" value="WH-like_DNA-bd_sf"/>
</dbReference>
<dbReference type="KEGG" id="cama:F384_02380"/>
<keyword evidence="1" id="KW-0805">Transcription regulation</keyword>
<protein>
    <submittedName>
        <fullName evidence="5">LuxR family transcriptional regulator</fullName>
    </submittedName>
</protein>